<proteinExistence type="predicted"/>
<dbReference type="Proteomes" id="UP000276133">
    <property type="component" value="Unassembled WGS sequence"/>
</dbReference>
<dbReference type="EMBL" id="REGN01003069">
    <property type="protein sequence ID" value="RNA24698.1"/>
    <property type="molecule type" value="Genomic_DNA"/>
</dbReference>
<gene>
    <name evidence="1" type="ORF">BpHYR1_051235</name>
</gene>
<organism evidence="1 2">
    <name type="scientific">Brachionus plicatilis</name>
    <name type="common">Marine rotifer</name>
    <name type="synonym">Brachionus muelleri</name>
    <dbReference type="NCBI Taxonomy" id="10195"/>
    <lineage>
        <taxon>Eukaryota</taxon>
        <taxon>Metazoa</taxon>
        <taxon>Spiralia</taxon>
        <taxon>Gnathifera</taxon>
        <taxon>Rotifera</taxon>
        <taxon>Eurotatoria</taxon>
        <taxon>Monogononta</taxon>
        <taxon>Pseudotrocha</taxon>
        <taxon>Ploima</taxon>
        <taxon>Brachionidae</taxon>
        <taxon>Brachionus</taxon>
    </lineage>
</organism>
<evidence type="ECO:0000313" key="1">
    <source>
        <dbReference type="EMBL" id="RNA24698.1"/>
    </source>
</evidence>
<sequence length="76" mass="9123">MELSLFQSKPINILKIIKELKWTFFVQISGTILRELSNRFSYKFKFNNIKIKQIILLTIKNEAFSKFKDAKDTFKF</sequence>
<protein>
    <submittedName>
        <fullName evidence="1">Uncharacterized protein</fullName>
    </submittedName>
</protein>
<accession>A0A3M7RN25</accession>
<name>A0A3M7RN25_BRAPC</name>
<reference evidence="1 2" key="1">
    <citation type="journal article" date="2018" name="Sci. Rep.">
        <title>Genomic signatures of local adaptation to the degree of environmental predictability in rotifers.</title>
        <authorList>
            <person name="Franch-Gras L."/>
            <person name="Hahn C."/>
            <person name="Garcia-Roger E.M."/>
            <person name="Carmona M.J."/>
            <person name="Serra M."/>
            <person name="Gomez A."/>
        </authorList>
    </citation>
    <scope>NUCLEOTIDE SEQUENCE [LARGE SCALE GENOMIC DNA]</scope>
    <source>
        <strain evidence="1">HYR1</strain>
    </source>
</reference>
<dbReference type="AlphaFoldDB" id="A0A3M7RN25"/>
<comment type="caution">
    <text evidence="1">The sequence shown here is derived from an EMBL/GenBank/DDBJ whole genome shotgun (WGS) entry which is preliminary data.</text>
</comment>
<evidence type="ECO:0000313" key="2">
    <source>
        <dbReference type="Proteomes" id="UP000276133"/>
    </source>
</evidence>
<keyword evidence="2" id="KW-1185">Reference proteome</keyword>